<dbReference type="Gene3D" id="3.40.50.300">
    <property type="entry name" value="P-loop containing nucleotide triphosphate hydrolases"/>
    <property type="match status" value="1"/>
</dbReference>
<protein>
    <submittedName>
        <fullName evidence="11">Guanine nucleotide-binding protein alpha-3 subunit</fullName>
    </submittedName>
</protein>
<feature type="region of interest" description="Disordered" evidence="10">
    <location>
        <begin position="570"/>
        <end position="605"/>
    </location>
</feature>
<keyword evidence="7" id="KW-0564">Palmitate</keyword>
<evidence type="ECO:0000313" key="11">
    <source>
        <dbReference type="EMBL" id="KAF2656343.1"/>
    </source>
</evidence>
<proteinExistence type="inferred from homology"/>
<dbReference type="GO" id="GO:0031683">
    <property type="term" value="F:G-protein beta/gamma-subunit complex binding"/>
    <property type="evidence" value="ECO:0007669"/>
    <property type="project" value="InterPro"/>
</dbReference>
<evidence type="ECO:0000256" key="7">
    <source>
        <dbReference type="ARBA" id="ARBA00023139"/>
    </source>
</evidence>
<dbReference type="Proteomes" id="UP000799324">
    <property type="component" value="Unassembled WGS sequence"/>
</dbReference>
<dbReference type="PANTHER" id="PTHR10218">
    <property type="entry name" value="GTP-BINDING PROTEIN ALPHA SUBUNIT"/>
    <property type="match status" value="1"/>
</dbReference>
<evidence type="ECO:0000256" key="3">
    <source>
        <dbReference type="ARBA" id="ARBA00022723"/>
    </source>
</evidence>
<dbReference type="Gene3D" id="1.10.400.10">
    <property type="entry name" value="GI Alpha 1, domain 2-like"/>
    <property type="match status" value="1"/>
</dbReference>
<dbReference type="Pfam" id="PF00503">
    <property type="entry name" value="G-alpha"/>
    <property type="match status" value="1"/>
</dbReference>
<dbReference type="PRINTS" id="PR01241">
    <property type="entry name" value="GPROTEINAFNG"/>
</dbReference>
<dbReference type="FunFam" id="3.40.50.300:FF:000692">
    <property type="entry name" value="Guanine nucleotide-binding protein subunit alpha"/>
    <property type="match status" value="1"/>
</dbReference>
<keyword evidence="9" id="KW-0449">Lipoprotein</keyword>
<accession>A0A6A6TBT9</accession>
<dbReference type="PRINTS" id="PR00318">
    <property type="entry name" value="GPROTEINA"/>
</dbReference>
<gene>
    <name evidence="11" type="ORF">K491DRAFT_767811</name>
</gene>
<sequence>MSDPMVNDKRAFALMNAIDTNMDRLRQSINALRQLHDRWKDGNGTFINLIAQLTALKSNLSEMRDWMDHAINEMHVQLLMDLDVLMTSCGTLVRNLDSLMAQLRQPDHDDWAVKLKFAVASKSMVRLRSVAKRQTDAVTLLLAACKCHTTAQRKILLHKSRQIRKEDSSSLSTLARTSKWNNRFINTLTQLSRMIQWFRYLFYIKLFKKSDDSDMSTEEDYVSAAAAMRSEAIDRRLEEDATSLRRETKLVLMGAVNSGKELIMRQMKVIYAEGYPREERMGYRHAVRSTVRLLIHAMIDLLKDTGVNLSNDLNQDFAILLHEVETVDLKHISPDAVRAVENIWHSESFSTLFVRNFEIDFPQYAAYFAHEILRIAANDFVPSEADIIRLNHSMGGIKELRFTWDELDVRLFNISGFIPDQFRKRWFHQLEGATALIYTVDVSSYDRPYFGQPTESQLLDDFATFESWANSPKFSGTSIVLLLNNFSRFREKLPHSPLSTFFGDYYPGPDPETSARQYILKRFKDVNRNRLSIYSFWVDLDMSDNQHLYAALKKTLNHIQQRKARSEVWESTQRGVQTGAATHSAVQQEVEPLQHEERHHEGERR</sequence>
<dbReference type="GO" id="GO:0005525">
    <property type="term" value="F:GTP binding"/>
    <property type="evidence" value="ECO:0007669"/>
    <property type="project" value="UniProtKB-KW"/>
</dbReference>
<feature type="compositionally biased region" description="Polar residues" evidence="10">
    <location>
        <begin position="570"/>
        <end position="587"/>
    </location>
</feature>
<dbReference type="EMBL" id="MU004337">
    <property type="protein sequence ID" value="KAF2656343.1"/>
    <property type="molecule type" value="Genomic_DNA"/>
</dbReference>
<dbReference type="InterPro" id="IPR002975">
    <property type="entry name" value="Fungi_Gprotein_alpha"/>
</dbReference>
<evidence type="ECO:0000256" key="5">
    <source>
        <dbReference type="ARBA" id="ARBA00022842"/>
    </source>
</evidence>
<keyword evidence="8" id="KW-0807">Transducer</keyword>
<dbReference type="SMART" id="SM00275">
    <property type="entry name" value="G_alpha"/>
    <property type="match status" value="1"/>
</dbReference>
<dbReference type="GO" id="GO:0005834">
    <property type="term" value="C:heterotrimeric G-protein complex"/>
    <property type="evidence" value="ECO:0007669"/>
    <property type="project" value="InterPro"/>
</dbReference>
<keyword evidence="3" id="KW-0479">Metal-binding</keyword>
<dbReference type="OrthoDB" id="5817230at2759"/>
<keyword evidence="2" id="KW-0519">Myristate</keyword>
<name>A0A6A6TBT9_9PLEO</name>
<evidence type="ECO:0000256" key="10">
    <source>
        <dbReference type="SAM" id="MobiDB-lite"/>
    </source>
</evidence>
<organism evidence="11 12">
    <name type="scientific">Lophiostoma macrostomum CBS 122681</name>
    <dbReference type="NCBI Taxonomy" id="1314788"/>
    <lineage>
        <taxon>Eukaryota</taxon>
        <taxon>Fungi</taxon>
        <taxon>Dikarya</taxon>
        <taxon>Ascomycota</taxon>
        <taxon>Pezizomycotina</taxon>
        <taxon>Dothideomycetes</taxon>
        <taxon>Pleosporomycetidae</taxon>
        <taxon>Pleosporales</taxon>
        <taxon>Lophiostomataceae</taxon>
        <taxon>Lophiostoma</taxon>
    </lineage>
</organism>
<keyword evidence="5" id="KW-0460">Magnesium</keyword>
<evidence type="ECO:0000256" key="6">
    <source>
        <dbReference type="ARBA" id="ARBA00023134"/>
    </source>
</evidence>
<evidence type="ECO:0000256" key="4">
    <source>
        <dbReference type="ARBA" id="ARBA00022741"/>
    </source>
</evidence>
<dbReference type="SUPFAM" id="SSF52540">
    <property type="entry name" value="P-loop containing nucleoside triphosphate hydrolases"/>
    <property type="match status" value="1"/>
</dbReference>
<evidence type="ECO:0000256" key="8">
    <source>
        <dbReference type="ARBA" id="ARBA00023224"/>
    </source>
</evidence>
<dbReference type="InterPro" id="IPR001019">
    <property type="entry name" value="Gprotein_alpha_su"/>
</dbReference>
<dbReference type="PROSITE" id="PS51882">
    <property type="entry name" value="G_ALPHA"/>
    <property type="match status" value="1"/>
</dbReference>
<dbReference type="AlphaFoldDB" id="A0A6A6TBT9"/>
<comment type="similarity">
    <text evidence="1">Belongs to the G-alpha family. G(q) subfamily.</text>
</comment>
<dbReference type="GO" id="GO:0046872">
    <property type="term" value="F:metal ion binding"/>
    <property type="evidence" value="ECO:0007669"/>
    <property type="project" value="UniProtKB-KW"/>
</dbReference>
<dbReference type="PANTHER" id="PTHR10218:SF369">
    <property type="entry name" value="GUANINE NUCLEOTIDE-BINDING PROTEIN ALPHA-2 SUBUNIT"/>
    <property type="match status" value="1"/>
</dbReference>
<evidence type="ECO:0000256" key="9">
    <source>
        <dbReference type="ARBA" id="ARBA00023288"/>
    </source>
</evidence>
<keyword evidence="4" id="KW-0547">Nucleotide-binding</keyword>
<evidence type="ECO:0000313" key="12">
    <source>
        <dbReference type="Proteomes" id="UP000799324"/>
    </source>
</evidence>
<dbReference type="GO" id="GO:0007189">
    <property type="term" value="P:adenylate cyclase-activating G protein-coupled receptor signaling pathway"/>
    <property type="evidence" value="ECO:0007669"/>
    <property type="project" value="TreeGrafter"/>
</dbReference>
<keyword evidence="6" id="KW-0342">GTP-binding</keyword>
<evidence type="ECO:0000256" key="1">
    <source>
        <dbReference type="ARBA" id="ARBA00007976"/>
    </source>
</evidence>
<dbReference type="SUPFAM" id="SSF47895">
    <property type="entry name" value="Transducin (alpha subunit), insertion domain"/>
    <property type="match status" value="1"/>
</dbReference>
<feature type="compositionally biased region" description="Basic and acidic residues" evidence="10">
    <location>
        <begin position="592"/>
        <end position="605"/>
    </location>
</feature>
<dbReference type="InterPro" id="IPR011025">
    <property type="entry name" value="GproteinA_insert"/>
</dbReference>
<dbReference type="GO" id="GO:0003924">
    <property type="term" value="F:GTPase activity"/>
    <property type="evidence" value="ECO:0007669"/>
    <property type="project" value="InterPro"/>
</dbReference>
<dbReference type="GO" id="GO:0001664">
    <property type="term" value="F:G protein-coupled receptor binding"/>
    <property type="evidence" value="ECO:0007669"/>
    <property type="project" value="InterPro"/>
</dbReference>
<dbReference type="GO" id="GO:0005737">
    <property type="term" value="C:cytoplasm"/>
    <property type="evidence" value="ECO:0007669"/>
    <property type="project" value="TreeGrafter"/>
</dbReference>
<dbReference type="InterPro" id="IPR027417">
    <property type="entry name" value="P-loop_NTPase"/>
</dbReference>
<keyword evidence="12" id="KW-1185">Reference proteome</keyword>
<reference evidence="11" key="1">
    <citation type="journal article" date="2020" name="Stud. Mycol.">
        <title>101 Dothideomycetes genomes: a test case for predicting lifestyles and emergence of pathogens.</title>
        <authorList>
            <person name="Haridas S."/>
            <person name="Albert R."/>
            <person name="Binder M."/>
            <person name="Bloem J."/>
            <person name="Labutti K."/>
            <person name="Salamov A."/>
            <person name="Andreopoulos B."/>
            <person name="Baker S."/>
            <person name="Barry K."/>
            <person name="Bills G."/>
            <person name="Bluhm B."/>
            <person name="Cannon C."/>
            <person name="Castanera R."/>
            <person name="Culley D."/>
            <person name="Daum C."/>
            <person name="Ezra D."/>
            <person name="Gonzalez J."/>
            <person name="Henrissat B."/>
            <person name="Kuo A."/>
            <person name="Liang C."/>
            <person name="Lipzen A."/>
            <person name="Lutzoni F."/>
            <person name="Magnuson J."/>
            <person name="Mondo S."/>
            <person name="Nolan M."/>
            <person name="Ohm R."/>
            <person name="Pangilinan J."/>
            <person name="Park H.-J."/>
            <person name="Ramirez L."/>
            <person name="Alfaro M."/>
            <person name="Sun H."/>
            <person name="Tritt A."/>
            <person name="Yoshinaga Y."/>
            <person name="Zwiers L.-H."/>
            <person name="Turgeon B."/>
            <person name="Goodwin S."/>
            <person name="Spatafora J."/>
            <person name="Crous P."/>
            <person name="Grigoriev I."/>
        </authorList>
    </citation>
    <scope>NUCLEOTIDE SEQUENCE</scope>
    <source>
        <strain evidence="11">CBS 122681</strain>
    </source>
</reference>
<evidence type="ECO:0000256" key="2">
    <source>
        <dbReference type="ARBA" id="ARBA00022707"/>
    </source>
</evidence>